<dbReference type="AlphaFoldDB" id="A0A381Z3R9"/>
<organism evidence="2">
    <name type="scientific">marine metagenome</name>
    <dbReference type="NCBI Taxonomy" id="408172"/>
    <lineage>
        <taxon>unclassified sequences</taxon>
        <taxon>metagenomes</taxon>
        <taxon>ecological metagenomes</taxon>
    </lineage>
</organism>
<protein>
    <recommendedName>
        <fullName evidence="1">ChsH2 C-terminal OB-fold domain-containing protein</fullName>
    </recommendedName>
</protein>
<gene>
    <name evidence="2" type="ORF">METZ01_LOCUS136251</name>
</gene>
<sequence length="469" mass="49015">MSSMPTRGILAYGAYLPYWRLNRASIAEVTGTTAGRGHRSVASFDEDTTTMGVEATRTALAGGAPAPEALWFSTVAPAYLDKTNATAIHAALRFDAAIPAVDFSGAARSAVGALRAALDSPSRTLVVASDLRVGRSGGSEESEGGDAAVAVLVGSGDEGPLLAEYLGGAAASAEFTDRWRIPGEAHSRTWEDRFGEQAYGPLVERAWADALRAVGLEAGDVDRAVVTGLHRRATARSASALGVAGADDLATEVGNTGAAHPTLLLAHLLDSAEADRVVALVVLADGCDVLLFRTTGALEAGRPARTVSAQLGHRADVPYGRYLAWRGLLDAQAPNRPAPSRTSSPAALRRADWKLGFVGSRDTTTGITHLPPSRIGILGGVADCMEEAPMADVVGEIVTVTVDRLAYSPSPPVVFAVVDFEGEGRMPVELADVDPDGVAIGDPVEMTFRRLNSADGIHNYFWKARPVRA</sequence>
<dbReference type="SUPFAM" id="SSF50249">
    <property type="entry name" value="Nucleic acid-binding proteins"/>
    <property type="match status" value="1"/>
</dbReference>
<reference evidence="2" key="1">
    <citation type="submission" date="2018-05" db="EMBL/GenBank/DDBJ databases">
        <authorList>
            <person name="Lanie J.A."/>
            <person name="Ng W.-L."/>
            <person name="Kazmierczak K.M."/>
            <person name="Andrzejewski T.M."/>
            <person name="Davidsen T.M."/>
            <person name="Wayne K.J."/>
            <person name="Tettelin H."/>
            <person name="Glass J.I."/>
            <person name="Rusch D."/>
            <person name="Podicherti R."/>
            <person name="Tsui H.-C.T."/>
            <person name="Winkler M.E."/>
        </authorList>
    </citation>
    <scope>NUCLEOTIDE SEQUENCE</scope>
</reference>
<dbReference type="SUPFAM" id="SSF53901">
    <property type="entry name" value="Thiolase-like"/>
    <property type="match status" value="2"/>
</dbReference>
<dbReference type="Pfam" id="PF01796">
    <property type="entry name" value="OB_ChsH2_C"/>
    <property type="match status" value="1"/>
</dbReference>
<dbReference type="InterPro" id="IPR012340">
    <property type="entry name" value="NA-bd_OB-fold"/>
</dbReference>
<dbReference type="GO" id="GO:0016746">
    <property type="term" value="F:acyltransferase activity"/>
    <property type="evidence" value="ECO:0007669"/>
    <property type="project" value="InterPro"/>
</dbReference>
<accession>A0A381Z3R9</accession>
<dbReference type="InterPro" id="IPR016039">
    <property type="entry name" value="Thiolase-like"/>
</dbReference>
<proteinExistence type="predicted"/>
<feature type="domain" description="ChsH2 C-terminal OB-fold" evidence="1">
    <location>
        <begin position="394"/>
        <end position="449"/>
    </location>
</feature>
<evidence type="ECO:0000313" key="2">
    <source>
        <dbReference type="EMBL" id="SVA83397.1"/>
    </source>
</evidence>
<dbReference type="Gene3D" id="3.40.47.10">
    <property type="match status" value="1"/>
</dbReference>
<name>A0A381Z3R9_9ZZZZ</name>
<dbReference type="EMBL" id="UINC01019684">
    <property type="protein sequence ID" value="SVA83397.1"/>
    <property type="molecule type" value="Genomic_DNA"/>
</dbReference>
<evidence type="ECO:0000259" key="1">
    <source>
        <dbReference type="Pfam" id="PF01796"/>
    </source>
</evidence>
<dbReference type="InterPro" id="IPR002878">
    <property type="entry name" value="ChsH2_C"/>
</dbReference>